<gene>
    <name evidence="11" type="ORF">TUBRATIS_23060</name>
</gene>
<dbReference type="GO" id="GO:0003743">
    <property type="term" value="F:translation initiation factor activity"/>
    <property type="evidence" value="ECO:0007669"/>
    <property type="project" value="UniProtKB-KW"/>
</dbReference>
<evidence type="ECO:0000256" key="7">
    <source>
        <dbReference type="ARBA" id="ARBA00024733"/>
    </source>
</evidence>
<evidence type="ECO:0000256" key="1">
    <source>
        <dbReference type="ARBA" id="ARBA00004123"/>
    </source>
</evidence>
<accession>A0A437AJF9</accession>
<dbReference type="SUPFAM" id="SSF50784">
    <property type="entry name" value="Transcription factor IIA (TFIIA), beta-barrel domain"/>
    <property type="match status" value="1"/>
</dbReference>
<dbReference type="PIRSF" id="PIRSF009415">
    <property type="entry name" value="Hum_TFIIA_gamma"/>
    <property type="match status" value="1"/>
</dbReference>
<feature type="domain" description="Transcription initiation factor IIA gamma subunit N-terminal" evidence="9">
    <location>
        <begin position="1"/>
        <end position="45"/>
    </location>
</feature>
<reference evidence="11 12" key="1">
    <citation type="submission" date="2018-10" db="EMBL/GenBank/DDBJ databases">
        <title>Draft genome sequence of the microsporidian Tubulinosema ratisbonensis.</title>
        <authorList>
            <person name="Polonais V."/>
            <person name="Peyretaillade E."/>
            <person name="Niehus S."/>
            <person name="Wawrzyniak I."/>
            <person name="Franchet A."/>
            <person name="Gaspin C."/>
            <person name="Reichstadt M."/>
            <person name="Belser C."/>
            <person name="Labadie K."/>
            <person name="Delbac F."/>
            <person name="Ferrandon D."/>
        </authorList>
    </citation>
    <scope>NUCLEOTIDE SEQUENCE [LARGE SCALE GENOMIC DNA]</scope>
    <source>
        <strain evidence="11 12">Franzen</strain>
    </source>
</reference>
<keyword evidence="5 8" id="KW-0804">Transcription</keyword>
<sequence>MYEFYRQSIVGKALQDIIDNLVVSNKLTPSQAKHIIEKFDSIIPSVFTKQVQNNVSFKGTVQSYNYLDGVWRFLTNDFVMSVNNEIFRSKNLKIVACDADSSSELGRRRKRKSG</sequence>
<evidence type="ECO:0000256" key="3">
    <source>
        <dbReference type="ARBA" id="ARBA00019928"/>
    </source>
</evidence>
<evidence type="ECO:0000256" key="5">
    <source>
        <dbReference type="ARBA" id="ARBA00023163"/>
    </source>
</evidence>
<dbReference type="Proteomes" id="UP000282876">
    <property type="component" value="Unassembled WGS sequence"/>
</dbReference>
<evidence type="ECO:0000259" key="10">
    <source>
        <dbReference type="Pfam" id="PF02751"/>
    </source>
</evidence>
<keyword evidence="12" id="KW-1185">Reference proteome</keyword>
<evidence type="ECO:0000256" key="6">
    <source>
        <dbReference type="ARBA" id="ARBA00023242"/>
    </source>
</evidence>
<evidence type="ECO:0000256" key="2">
    <source>
        <dbReference type="ARBA" id="ARBA00007675"/>
    </source>
</evidence>
<dbReference type="InterPro" id="IPR015871">
    <property type="entry name" value="TFIIA_gsu_C"/>
</dbReference>
<dbReference type="GO" id="GO:0006367">
    <property type="term" value="P:transcription initiation at RNA polymerase II promoter"/>
    <property type="evidence" value="ECO:0007669"/>
    <property type="project" value="InterPro"/>
</dbReference>
<keyword evidence="11" id="KW-0396">Initiation factor</keyword>
<feature type="domain" description="Transcription initiation factor IIA gamma subunit C-terminal" evidence="10">
    <location>
        <begin position="58"/>
        <end position="99"/>
    </location>
</feature>
<dbReference type="VEuPathDB" id="MicrosporidiaDB:TUBRATIS_23060"/>
<dbReference type="InterPro" id="IPR015872">
    <property type="entry name" value="TFIIA_gsu_N"/>
</dbReference>
<dbReference type="AlphaFoldDB" id="A0A437AJF9"/>
<evidence type="ECO:0000256" key="8">
    <source>
        <dbReference type="PIRNR" id="PIRNR009415"/>
    </source>
</evidence>
<keyword evidence="6 8" id="KW-0539">Nucleus</keyword>
<name>A0A437AJF9_9MICR</name>
<organism evidence="11 12">
    <name type="scientific">Tubulinosema ratisbonensis</name>
    <dbReference type="NCBI Taxonomy" id="291195"/>
    <lineage>
        <taxon>Eukaryota</taxon>
        <taxon>Fungi</taxon>
        <taxon>Fungi incertae sedis</taxon>
        <taxon>Microsporidia</taxon>
        <taxon>Tubulinosematoidea</taxon>
        <taxon>Tubulinosematidae</taxon>
        <taxon>Tubulinosema</taxon>
    </lineage>
</organism>
<comment type="similarity">
    <text evidence="2 8">Belongs to the TFIIA subunit 2 family.</text>
</comment>
<dbReference type="Gene3D" id="2.30.18.10">
    <property type="entry name" value="Transcription factor IIA (TFIIA), beta-barrel domain"/>
    <property type="match status" value="1"/>
</dbReference>
<comment type="caution">
    <text evidence="11">The sequence shown here is derived from an EMBL/GenBank/DDBJ whole genome shotgun (WGS) entry which is preliminary data.</text>
</comment>
<evidence type="ECO:0000313" key="11">
    <source>
        <dbReference type="EMBL" id="RVD91249.1"/>
    </source>
</evidence>
<evidence type="ECO:0000259" key="9">
    <source>
        <dbReference type="Pfam" id="PF02268"/>
    </source>
</evidence>
<evidence type="ECO:0000256" key="4">
    <source>
        <dbReference type="ARBA" id="ARBA00023015"/>
    </source>
</evidence>
<dbReference type="Pfam" id="PF02751">
    <property type="entry name" value="TFIIA_gamma_C"/>
    <property type="match status" value="1"/>
</dbReference>
<dbReference type="InterPro" id="IPR009088">
    <property type="entry name" value="TFIIA_b-brl"/>
</dbReference>
<dbReference type="Pfam" id="PF02268">
    <property type="entry name" value="TFIIA_gamma_N"/>
    <property type="match status" value="1"/>
</dbReference>
<evidence type="ECO:0000313" key="12">
    <source>
        <dbReference type="Proteomes" id="UP000282876"/>
    </source>
</evidence>
<comment type="function">
    <text evidence="7">TFIIA is a component of the transcription machinery of RNA polymerase II and plays an important role in transcriptional activation. TFIIA in a complex with TBP mediates transcriptional activity.</text>
</comment>
<proteinExistence type="inferred from homology"/>
<keyword evidence="4 8" id="KW-0805">Transcription regulation</keyword>
<dbReference type="Gene3D" id="1.10.287.190">
    <property type="entry name" value="Transcription factor IIA gamma subunit, alpha-helical domain"/>
    <property type="match status" value="1"/>
</dbReference>
<dbReference type="OrthoDB" id="586585at2759"/>
<dbReference type="InterPro" id="IPR009083">
    <property type="entry name" value="TFIIA_a-hlx"/>
</dbReference>
<keyword evidence="11" id="KW-0648">Protein biosynthesis</keyword>
<dbReference type="STRING" id="291195.A0A437AJF9"/>
<dbReference type="EMBL" id="RCSS01000591">
    <property type="protein sequence ID" value="RVD91249.1"/>
    <property type="molecule type" value="Genomic_DNA"/>
</dbReference>
<dbReference type="PANTHER" id="PTHR10966">
    <property type="entry name" value="TRANSCRIPTION INITIATION FACTOR IIA SUBUNIT 2"/>
    <property type="match status" value="1"/>
</dbReference>
<dbReference type="CDD" id="cd10014">
    <property type="entry name" value="TFIIA_gamma_C"/>
    <property type="match status" value="1"/>
</dbReference>
<dbReference type="GO" id="GO:0005672">
    <property type="term" value="C:transcription factor TFIIA complex"/>
    <property type="evidence" value="ECO:0007669"/>
    <property type="project" value="InterPro"/>
</dbReference>
<protein>
    <recommendedName>
        <fullName evidence="3 8">Transcription initiation factor IIA subunit 2</fullName>
    </recommendedName>
</protein>
<dbReference type="InterPro" id="IPR003194">
    <property type="entry name" value="TFIIA_gsu"/>
</dbReference>
<dbReference type="SUPFAM" id="SSF47396">
    <property type="entry name" value="Transcription factor IIA (TFIIA), alpha-helical domain"/>
    <property type="match status" value="1"/>
</dbReference>
<comment type="subcellular location">
    <subcellularLocation>
        <location evidence="1 8">Nucleus</location>
    </subcellularLocation>
</comment>